<dbReference type="OrthoDB" id="5750656at2"/>
<dbReference type="Proteomes" id="UP000199308">
    <property type="component" value="Unassembled WGS sequence"/>
</dbReference>
<protein>
    <submittedName>
        <fullName evidence="1">Uncharacterized protein, PEP-CTERM system associated</fullName>
    </submittedName>
</protein>
<reference evidence="1 2" key="1">
    <citation type="submission" date="2016-10" db="EMBL/GenBank/DDBJ databases">
        <authorList>
            <person name="de Groot N.N."/>
        </authorList>
    </citation>
    <scope>NUCLEOTIDE SEQUENCE [LARGE SCALE GENOMIC DNA]</scope>
    <source>
        <strain evidence="1 2">DSM 19706</strain>
    </source>
</reference>
<dbReference type="EMBL" id="FOHK01000007">
    <property type="protein sequence ID" value="SET37333.1"/>
    <property type="molecule type" value="Genomic_DNA"/>
</dbReference>
<evidence type="ECO:0000313" key="2">
    <source>
        <dbReference type="Proteomes" id="UP000199308"/>
    </source>
</evidence>
<dbReference type="STRING" id="349064.SAMN05660429_01640"/>
<evidence type="ECO:0000313" key="1">
    <source>
        <dbReference type="EMBL" id="SET37333.1"/>
    </source>
</evidence>
<keyword evidence="2" id="KW-1185">Reference proteome</keyword>
<organism evidence="1 2">
    <name type="scientific">Thalassotalea agarivorans</name>
    <name type="common">Thalassomonas agarivorans</name>
    <dbReference type="NCBI Taxonomy" id="349064"/>
    <lineage>
        <taxon>Bacteria</taxon>
        <taxon>Pseudomonadati</taxon>
        <taxon>Pseudomonadota</taxon>
        <taxon>Gammaproteobacteria</taxon>
        <taxon>Alteromonadales</taxon>
        <taxon>Colwelliaceae</taxon>
        <taxon>Thalassotalea</taxon>
    </lineage>
</organism>
<dbReference type="NCBIfam" id="TIGR03016">
    <property type="entry name" value="pepcterm_hypo_1"/>
    <property type="match status" value="1"/>
</dbReference>
<proteinExistence type="predicted"/>
<dbReference type="RefSeq" id="WP_093329148.1">
    <property type="nucleotide sequence ID" value="NZ_AP027363.1"/>
</dbReference>
<gene>
    <name evidence="1" type="ORF">SAMN05660429_01640</name>
</gene>
<name>A0A1I0DZM3_THASX</name>
<sequence length="524" mass="59877">MGTAITNKYLLKIIIIISSVFSCSTLGQEWRFTPGVTLDETWTDNVELTRYNRTQSLVGQYGVTLQETYQSQDIEFNFNSHSIYATYSHDSDLNDDYHTGNVDGSILLWPQGIRLFGDASVSFQSRNQFRNALADLVSGDLVQRVSYSGGASYDIFNRHTETTLSAIYSNTEYEDDIGNSERVQVDLSTQNGSGARMLFWQVNGSFNTQQDGDRDGEYYVVEAKVGLITNIDLVPFVRYFDEDSKGNINNGLALGSQAAGAGLRWLVTPRWYIDASYNTPLNADDPQQDDFWDISTAWQPTRRTEMEASYSQRFYGKAYGLSIRHRNKRLTNSISYTEQIEAFTRDNYVVTASGFYWCPQDTVEPADCYLQEDETINPENYTLTQLNNYEPVVDYQYSLNRRLTATSELALRRTRITLTAQANDREALASGQEDVYGSISLSISRDLSEDTRIRLTGSANLQYLAYQTESETSNRYFRSELAYEKDLAEELNITIGANHLNRLSTDELYIYQENRIFFRLNKEF</sequence>
<dbReference type="AlphaFoldDB" id="A0A1I0DZM3"/>
<accession>A0A1I0DZM3</accession>
<dbReference type="InterPro" id="IPR017467">
    <property type="entry name" value="CHP03016_PEP-CTERM"/>
</dbReference>